<dbReference type="PANTHER" id="PTHR24286:SF53">
    <property type="entry name" value="BETA-AMYRIN 28-OXIDASE-LIKE"/>
    <property type="match status" value="1"/>
</dbReference>
<dbReference type="GO" id="GO:0020037">
    <property type="term" value="F:heme binding"/>
    <property type="evidence" value="ECO:0007669"/>
    <property type="project" value="InterPro"/>
</dbReference>
<dbReference type="SUPFAM" id="SSF48264">
    <property type="entry name" value="Cytochrome P450"/>
    <property type="match status" value="1"/>
</dbReference>
<evidence type="ECO:0000256" key="1">
    <source>
        <dbReference type="ARBA" id="ARBA00010617"/>
    </source>
</evidence>
<sequence>MANRSATPDKFVMDRTGRYSSDVFRTSLLGLGNNVALFRGPSGNKFLFSGENKFVSAWWPRSMKNHLEADWPPHEDVRVFPLLKKDTLALSCRPLMRVQDPACVTRLAHTFALATAGIMLAPLNFPGTAYNKAIHAGKSLRFDLLPIIKRTKKEIMENKDMVAKDFLSRMLLAEDENGQPVMKETEIGNTIITKLLASHESSSTMITFVVKYLAEHPNVYERVLKGTSRVDTLAAAHLAPPLLPHYSLLLIFEACSAADH</sequence>
<dbReference type="GO" id="GO:0004497">
    <property type="term" value="F:monooxygenase activity"/>
    <property type="evidence" value="ECO:0007669"/>
    <property type="project" value="InterPro"/>
</dbReference>
<dbReference type="AlphaFoldDB" id="A0A2I0L6A0"/>
<proteinExistence type="inferred from homology"/>
<comment type="similarity">
    <text evidence="1">Belongs to the cytochrome P450 family.</text>
</comment>
<accession>A0A2I0L6A0</accession>
<evidence type="ECO:0000256" key="2">
    <source>
        <dbReference type="ARBA" id="ARBA00022723"/>
    </source>
</evidence>
<dbReference type="STRING" id="22663.A0A2I0L6A0"/>
<evidence type="ECO:0000256" key="3">
    <source>
        <dbReference type="ARBA" id="ARBA00023004"/>
    </source>
</evidence>
<comment type="caution">
    <text evidence="4">The sequence shown here is derived from an EMBL/GenBank/DDBJ whole genome shotgun (WGS) entry which is preliminary data.</text>
</comment>
<dbReference type="Proteomes" id="UP000233551">
    <property type="component" value="Unassembled WGS sequence"/>
</dbReference>
<dbReference type="InterPro" id="IPR036396">
    <property type="entry name" value="Cyt_P450_sf"/>
</dbReference>
<keyword evidence="5" id="KW-1185">Reference proteome</keyword>
<evidence type="ECO:0008006" key="6">
    <source>
        <dbReference type="Google" id="ProtNLM"/>
    </source>
</evidence>
<keyword evidence="3" id="KW-0408">Iron</keyword>
<name>A0A2I0L6A0_PUNGR</name>
<evidence type="ECO:0000313" key="4">
    <source>
        <dbReference type="EMBL" id="PKI76227.1"/>
    </source>
</evidence>
<dbReference type="GO" id="GO:0005506">
    <property type="term" value="F:iron ion binding"/>
    <property type="evidence" value="ECO:0007669"/>
    <property type="project" value="InterPro"/>
</dbReference>
<dbReference type="Gene3D" id="1.10.630.10">
    <property type="entry name" value="Cytochrome P450"/>
    <property type="match status" value="1"/>
</dbReference>
<gene>
    <name evidence="4" type="ORF">CRG98_003338</name>
</gene>
<dbReference type="PANTHER" id="PTHR24286">
    <property type="entry name" value="CYTOCHROME P450 26"/>
    <property type="match status" value="1"/>
</dbReference>
<dbReference type="Pfam" id="PF00067">
    <property type="entry name" value="p450"/>
    <property type="match status" value="1"/>
</dbReference>
<reference evidence="4 5" key="1">
    <citation type="submission" date="2017-11" db="EMBL/GenBank/DDBJ databases">
        <title>De-novo sequencing of pomegranate (Punica granatum L.) genome.</title>
        <authorList>
            <person name="Akparov Z."/>
            <person name="Amiraslanov A."/>
            <person name="Hajiyeva S."/>
            <person name="Abbasov M."/>
            <person name="Kaur K."/>
            <person name="Hamwieh A."/>
            <person name="Solovyev V."/>
            <person name="Salamov A."/>
            <person name="Braich B."/>
            <person name="Kosarev P."/>
            <person name="Mahmoud A."/>
            <person name="Hajiyev E."/>
            <person name="Babayeva S."/>
            <person name="Izzatullayeva V."/>
            <person name="Mammadov A."/>
            <person name="Mammadov A."/>
            <person name="Sharifova S."/>
            <person name="Ojaghi J."/>
            <person name="Eynullazada K."/>
            <person name="Bayramov B."/>
            <person name="Abdulazimova A."/>
            <person name="Shahmuradov I."/>
        </authorList>
    </citation>
    <scope>NUCLEOTIDE SEQUENCE [LARGE SCALE GENOMIC DNA]</scope>
    <source>
        <strain evidence="5">cv. AG2017</strain>
        <tissue evidence="4">Leaf</tissue>
    </source>
</reference>
<evidence type="ECO:0000313" key="5">
    <source>
        <dbReference type="Proteomes" id="UP000233551"/>
    </source>
</evidence>
<dbReference type="InterPro" id="IPR001128">
    <property type="entry name" value="Cyt_P450"/>
</dbReference>
<dbReference type="GO" id="GO:0016705">
    <property type="term" value="F:oxidoreductase activity, acting on paired donors, with incorporation or reduction of molecular oxygen"/>
    <property type="evidence" value="ECO:0007669"/>
    <property type="project" value="InterPro"/>
</dbReference>
<dbReference type="GO" id="GO:0016125">
    <property type="term" value="P:sterol metabolic process"/>
    <property type="evidence" value="ECO:0007669"/>
    <property type="project" value="TreeGrafter"/>
</dbReference>
<organism evidence="4 5">
    <name type="scientific">Punica granatum</name>
    <name type="common">Pomegranate</name>
    <dbReference type="NCBI Taxonomy" id="22663"/>
    <lineage>
        <taxon>Eukaryota</taxon>
        <taxon>Viridiplantae</taxon>
        <taxon>Streptophyta</taxon>
        <taxon>Embryophyta</taxon>
        <taxon>Tracheophyta</taxon>
        <taxon>Spermatophyta</taxon>
        <taxon>Magnoliopsida</taxon>
        <taxon>eudicotyledons</taxon>
        <taxon>Gunneridae</taxon>
        <taxon>Pentapetalae</taxon>
        <taxon>rosids</taxon>
        <taxon>malvids</taxon>
        <taxon>Myrtales</taxon>
        <taxon>Lythraceae</taxon>
        <taxon>Punica</taxon>
    </lineage>
</organism>
<dbReference type="EMBL" id="PGOL01000126">
    <property type="protein sequence ID" value="PKI76227.1"/>
    <property type="molecule type" value="Genomic_DNA"/>
</dbReference>
<protein>
    <recommendedName>
        <fullName evidence="6">Beta-amyrin 28-monooxygenase-like</fullName>
    </recommendedName>
</protein>
<keyword evidence="2" id="KW-0479">Metal-binding</keyword>